<evidence type="ECO:0000256" key="1">
    <source>
        <dbReference type="SAM" id="MobiDB-lite"/>
    </source>
</evidence>
<keyword evidence="3" id="KW-1185">Reference proteome</keyword>
<dbReference type="AlphaFoldDB" id="A0A4D9CX94"/>
<feature type="compositionally biased region" description="Gly residues" evidence="1">
    <location>
        <begin position="151"/>
        <end position="164"/>
    </location>
</feature>
<protein>
    <submittedName>
        <fullName evidence="2">Uncharacterized protein</fullName>
    </submittedName>
</protein>
<sequence>MRELQAEHPSLRGPLLAELEWRRRRVEGGGEGEEEALGEAVVRYVERFESKLCCFDDVLPCLQMMVRRKRRREGERAWTRVVGWLEARAEETRGEGGEEEGEEEGRAAAVRRLQCFIRTQQLLRFLKGGLGSEGREGGSEGREGGSEGGREGGSGGRAGAGAGLERGVRPVRST</sequence>
<name>A0A4D9CX94_9STRA</name>
<feature type="compositionally biased region" description="Basic and acidic residues" evidence="1">
    <location>
        <begin position="133"/>
        <end position="150"/>
    </location>
</feature>
<accession>A0A4D9CX94</accession>
<dbReference type="Pfam" id="PF09797">
    <property type="entry name" value="NatB_MDM20"/>
    <property type="match status" value="1"/>
</dbReference>
<evidence type="ECO:0000313" key="2">
    <source>
        <dbReference type="EMBL" id="TFJ82787.1"/>
    </source>
</evidence>
<gene>
    <name evidence="2" type="ORF">NSK_005980</name>
</gene>
<evidence type="ECO:0000313" key="3">
    <source>
        <dbReference type="Proteomes" id="UP000355283"/>
    </source>
</evidence>
<feature type="region of interest" description="Disordered" evidence="1">
    <location>
        <begin position="129"/>
        <end position="174"/>
    </location>
</feature>
<organism evidence="2 3">
    <name type="scientific">Nannochloropsis salina CCMP1776</name>
    <dbReference type="NCBI Taxonomy" id="1027361"/>
    <lineage>
        <taxon>Eukaryota</taxon>
        <taxon>Sar</taxon>
        <taxon>Stramenopiles</taxon>
        <taxon>Ochrophyta</taxon>
        <taxon>Eustigmatophyceae</taxon>
        <taxon>Eustigmatales</taxon>
        <taxon>Monodopsidaceae</taxon>
        <taxon>Microchloropsis</taxon>
        <taxon>Microchloropsis salina</taxon>
    </lineage>
</organism>
<comment type="caution">
    <text evidence="2">The sequence shown here is derived from an EMBL/GenBank/DDBJ whole genome shotgun (WGS) entry which is preliminary data.</text>
</comment>
<dbReference type="EMBL" id="SDOX01000095">
    <property type="protein sequence ID" value="TFJ82787.1"/>
    <property type="molecule type" value="Genomic_DNA"/>
</dbReference>
<dbReference type="Proteomes" id="UP000355283">
    <property type="component" value="Unassembled WGS sequence"/>
</dbReference>
<proteinExistence type="predicted"/>
<reference evidence="2 3" key="1">
    <citation type="submission" date="2019-01" db="EMBL/GenBank/DDBJ databases">
        <title>Nuclear Genome Assembly of the Microalgal Biofuel strain Nannochloropsis salina CCMP1776.</title>
        <authorList>
            <person name="Hovde B."/>
        </authorList>
    </citation>
    <scope>NUCLEOTIDE SEQUENCE [LARGE SCALE GENOMIC DNA]</scope>
    <source>
        <strain evidence="2 3">CCMP1776</strain>
    </source>
</reference>
<dbReference type="InterPro" id="IPR019183">
    <property type="entry name" value="NAA25_NatB_aux_su"/>
</dbReference>